<organism evidence="1 2">
    <name type="scientific">Brunnivagina elsteri CCALA 953</name>
    <dbReference type="NCBI Taxonomy" id="987040"/>
    <lineage>
        <taxon>Bacteria</taxon>
        <taxon>Bacillati</taxon>
        <taxon>Cyanobacteriota</taxon>
        <taxon>Cyanophyceae</taxon>
        <taxon>Nostocales</taxon>
        <taxon>Calotrichaceae</taxon>
        <taxon>Brunnivagina</taxon>
    </lineage>
</organism>
<gene>
    <name evidence="1" type="ORF">CK510_02960</name>
</gene>
<dbReference type="RefSeq" id="WP_095720273.1">
    <property type="nucleotide sequence ID" value="NZ_NTFS01000018.1"/>
</dbReference>
<proteinExistence type="predicted"/>
<evidence type="ECO:0000313" key="1">
    <source>
        <dbReference type="EMBL" id="PAX60198.1"/>
    </source>
</evidence>
<dbReference type="Proteomes" id="UP000218238">
    <property type="component" value="Unassembled WGS sequence"/>
</dbReference>
<dbReference type="AlphaFoldDB" id="A0A2A2TPX2"/>
<accession>A0A2A2TPX2</accession>
<keyword evidence="2" id="KW-1185">Reference proteome</keyword>
<comment type="caution">
    <text evidence="1">The sequence shown here is derived from an EMBL/GenBank/DDBJ whole genome shotgun (WGS) entry which is preliminary data.</text>
</comment>
<name>A0A2A2TPX2_9CYAN</name>
<dbReference type="EMBL" id="NTFS01000018">
    <property type="protein sequence ID" value="PAX60198.1"/>
    <property type="molecule type" value="Genomic_DNA"/>
</dbReference>
<reference evidence="1 2" key="1">
    <citation type="submission" date="2017-08" db="EMBL/GenBank/DDBJ databases">
        <title>Draft genome sequence of filamentous cyanobacterium Calothrix elsteri CCALA 953.</title>
        <authorList>
            <person name="Gagunashvili A.N."/>
            <person name="Elster J."/>
            <person name="Andresson O.S."/>
        </authorList>
    </citation>
    <scope>NUCLEOTIDE SEQUENCE [LARGE SCALE GENOMIC DNA]</scope>
    <source>
        <strain evidence="1 2">CCALA 953</strain>
    </source>
</reference>
<protein>
    <submittedName>
        <fullName evidence="1">Uncharacterized protein</fullName>
    </submittedName>
</protein>
<evidence type="ECO:0000313" key="2">
    <source>
        <dbReference type="Proteomes" id="UP000218238"/>
    </source>
</evidence>
<sequence length="217" mass="25099">MAIKISITEQNKQDCREFAEIYADTVGDIYAKDRNQTDIEIIINQAYWAKLAEVAVEREIGRIGVKITEEVDFSIHQRHQKSFDADIKTVNARLHVKSVHCDRAEKSWVFQKTDPVVYEPEEDEILVFCVTYLNYVEIVGACLASDALSFYASPRKDELSATKECLYLNNHPKKRAVPEISQIVKSLETVLKAKRENRVGYNDKSRKSMRDFAWKEF</sequence>